<evidence type="ECO:0000256" key="1">
    <source>
        <dbReference type="SAM" id="MobiDB-lite"/>
    </source>
</evidence>
<accession>A0ABW5RXA5</accession>
<dbReference type="RefSeq" id="WP_377937232.1">
    <property type="nucleotide sequence ID" value="NZ_JBHUMF010000031.1"/>
</dbReference>
<reference evidence="3" key="1">
    <citation type="journal article" date="2019" name="Int. J. Syst. Evol. Microbiol.">
        <title>The Global Catalogue of Microorganisms (GCM) 10K type strain sequencing project: providing services to taxonomists for standard genome sequencing and annotation.</title>
        <authorList>
            <consortium name="The Broad Institute Genomics Platform"/>
            <consortium name="The Broad Institute Genome Sequencing Center for Infectious Disease"/>
            <person name="Wu L."/>
            <person name="Ma J."/>
        </authorList>
    </citation>
    <scope>NUCLEOTIDE SEQUENCE [LARGE SCALE GENOMIC DNA]</scope>
    <source>
        <strain evidence="3">KCTC 3913</strain>
    </source>
</reference>
<proteinExistence type="predicted"/>
<evidence type="ECO:0000313" key="3">
    <source>
        <dbReference type="Proteomes" id="UP001597506"/>
    </source>
</evidence>
<gene>
    <name evidence="2" type="ORF">ACFSUL_17740</name>
</gene>
<dbReference type="EMBL" id="JBHUMF010000031">
    <property type="protein sequence ID" value="MFD2682584.1"/>
    <property type="molecule type" value="Genomic_DNA"/>
</dbReference>
<keyword evidence="3" id="KW-1185">Reference proteome</keyword>
<feature type="compositionally biased region" description="Basic and acidic residues" evidence="1">
    <location>
        <begin position="1"/>
        <end position="16"/>
    </location>
</feature>
<organism evidence="2 3">
    <name type="scientific">Bacillus seohaeanensis</name>
    <dbReference type="NCBI Taxonomy" id="284580"/>
    <lineage>
        <taxon>Bacteria</taxon>
        <taxon>Bacillati</taxon>
        <taxon>Bacillota</taxon>
        <taxon>Bacilli</taxon>
        <taxon>Bacillales</taxon>
        <taxon>Bacillaceae</taxon>
        <taxon>Bacillus</taxon>
    </lineage>
</organism>
<sequence>MENKPKWTNEDFHVDDSIEDMPITEEDVYGDWEPSEETLEMNRKLSEEAKWSVWND</sequence>
<feature type="region of interest" description="Disordered" evidence="1">
    <location>
        <begin position="1"/>
        <end position="20"/>
    </location>
</feature>
<evidence type="ECO:0000313" key="2">
    <source>
        <dbReference type="EMBL" id="MFD2682584.1"/>
    </source>
</evidence>
<dbReference type="Proteomes" id="UP001597506">
    <property type="component" value="Unassembled WGS sequence"/>
</dbReference>
<comment type="caution">
    <text evidence="2">The sequence shown here is derived from an EMBL/GenBank/DDBJ whole genome shotgun (WGS) entry which is preliminary data.</text>
</comment>
<name>A0ABW5RXA5_9BACI</name>
<protein>
    <submittedName>
        <fullName evidence="2">Uncharacterized protein</fullName>
    </submittedName>
</protein>